<feature type="region of interest" description="Disordered" evidence="9">
    <location>
        <begin position="4840"/>
        <end position="4865"/>
    </location>
</feature>
<feature type="compositionally biased region" description="Low complexity" evidence="9">
    <location>
        <begin position="2996"/>
        <end position="3099"/>
    </location>
</feature>
<accession>A0AA35JNG1</accession>
<feature type="compositionally biased region" description="Low complexity" evidence="9">
    <location>
        <begin position="1837"/>
        <end position="1940"/>
    </location>
</feature>
<dbReference type="PROSITE" id="PS51233">
    <property type="entry name" value="VWFD"/>
    <property type="match status" value="4"/>
</dbReference>
<dbReference type="InterPro" id="IPR002919">
    <property type="entry name" value="TIL_dom"/>
</dbReference>
<feature type="region of interest" description="Disordered" evidence="9">
    <location>
        <begin position="3710"/>
        <end position="3733"/>
    </location>
</feature>
<dbReference type="SMART" id="SM00214">
    <property type="entry name" value="VWC"/>
    <property type="match status" value="3"/>
</dbReference>
<feature type="domain" description="VWFD" evidence="12">
    <location>
        <begin position="378"/>
        <end position="544"/>
    </location>
</feature>
<keyword evidence="6 8" id="KW-1015">Disulfide bond</keyword>
<feature type="region of interest" description="Disordered" evidence="9">
    <location>
        <begin position="2982"/>
        <end position="3099"/>
    </location>
</feature>
<dbReference type="PROSITE" id="PS01185">
    <property type="entry name" value="CTCK_1"/>
    <property type="match status" value="1"/>
</dbReference>
<evidence type="ECO:0000313" key="13">
    <source>
        <dbReference type="EMBL" id="CAI5763235.1"/>
    </source>
</evidence>
<dbReference type="EMBL" id="OX395126">
    <property type="protein sequence ID" value="CAI5763235.1"/>
    <property type="molecule type" value="Genomic_DNA"/>
</dbReference>
<feature type="domain" description="VWFD" evidence="12">
    <location>
        <begin position="834"/>
        <end position="1005"/>
    </location>
</feature>
<feature type="region of interest" description="Disordered" evidence="9">
    <location>
        <begin position="3415"/>
        <end position="3438"/>
    </location>
</feature>
<feature type="compositionally biased region" description="Polar residues" evidence="9">
    <location>
        <begin position="3572"/>
        <end position="3585"/>
    </location>
</feature>
<dbReference type="InterPro" id="IPR014853">
    <property type="entry name" value="VWF/SSPO/ZAN-like_Cys-rich_dom"/>
</dbReference>
<dbReference type="InterPro" id="IPR001846">
    <property type="entry name" value="VWF_type-D"/>
</dbReference>
<feature type="region of interest" description="Disordered" evidence="9">
    <location>
        <begin position="3870"/>
        <end position="3908"/>
    </location>
</feature>
<evidence type="ECO:0000259" key="11">
    <source>
        <dbReference type="PROSITE" id="PS50184"/>
    </source>
</evidence>
<feature type="compositionally biased region" description="Low complexity" evidence="9">
    <location>
        <begin position="4285"/>
        <end position="4298"/>
    </location>
</feature>
<feature type="region of interest" description="Disordered" evidence="9">
    <location>
        <begin position="4730"/>
        <end position="4768"/>
    </location>
</feature>
<dbReference type="InterPro" id="IPR050780">
    <property type="entry name" value="Mucin_vWF_Thrombospondin_sf"/>
</dbReference>
<dbReference type="SMART" id="SM00216">
    <property type="entry name" value="VWD"/>
    <property type="match status" value="4"/>
</dbReference>
<feature type="compositionally biased region" description="Basic residues" evidence="9">
    <location>
        <begin position="3937"/>
        <end position="3946"/>
    </location>
</feature>
<dbReference type="SUPFAM" id="SSF57603">
    <property type="entry name" value="FnI-like domain"/>
    <property type="match status" value="1"/>
</dbReference>
<protein>
    <submittedName>
        <fullName evidence="13">Mucin-5AC</fullName>
    </submittedName>
</protein>
<dbReference type="FunFam" id="2.10.25.10:FF:000674">
    <property type="entry name" value="Mucin-2"/>
    <property type="match status" value="1"/>
</dbReference>
<feature type="region of interest" description="Disordered" evidence="9">
    <location>
        <begin position="3926"/>
        <end position="3953"/>
    </location>
</feature>
<feature type="region of interest" description="Disordered" evidence="9">
    <location>
        <begin position="5135"/>
        <end position="5160"/>
    </location>
</feature>
<feature type="compositionally biased region" description="Low complexity" evidence="9">
    <location>
        <begin position="5142"/>
        <end position="5160"/>
    </location>
</feature>
<feature type="domain" description="VWFC" evidence="11">
    <location>
        <begin position="6090"/>
        <end position="6157"/>
    </location>
</feature>
<feature type="region of interest" description="Disordered" evidence="9">
    <location>
        <begin position="4997"/>
        <end position="5114"/>
    </location>
</feature>
<keyword evidence="7" id="KW-0325">Glycoprotein</keyword>
<feature type="compositionally biased region" description="Low complexity" evidence="9">
    <location>
        <begin position="4151"/>
        <end position="4254"/>
    </location>
</feature>
<feature type="compositionally biased region" description="Low complexity" evidence="9">
    <location>
        <begin position="5282"/>
        <end position="5313"/>
    </location>
</feature>
<feature type="compositionally biased region" description="Low complexity" evidence="9">
    <location>
        <begin position="1542"/>
        <end position="1645"/>
    </location>
</feature>
<reference evidence="13" key="1">
    <citation type="submission" date="2022-12" db="EMBL/GenBank/DDBJ databases">
        <authorList>
            <person name="Alioto T."/>
            <person name="Alioto T."/>
            <person name="Gomez Garrido J."/>
        </authorList>
    </citation>
    <scope>NUCLEOTIDE SEQUENCE</scope>
</reference>
<feature type="compositionally biased region" description="Polar residues" evidence="9">
    <location>
        <begin position="2982"/>
        <end position="2995"/>
    </location>
</feature>
<feature type="compositionally biased region" description="Low complexity" evidence="9">
    <location>
        <begin position="4850"/>
        <end position="4865"/>
    </location>
</feature>
<keyword evidence="3" id="KW-0732">Signal</keyword>
<dbReference type="SMART" id="SM00832">
    <property type="entry name" value="C8"/>
    <property type="match status" value="4"/>
</dbReference>
<feature type="compositionally biased region" description="Basic residues" evidence="9">
    <location>
        <begin position="4746"/>
        <end position="4761"/>
    </location>
</feature>
<feature type="compositionally biased region" description="Low complexity" evidence="9">
    <location>
        <begin position="3425"/>
        <end position="3438"/>
    </location>
</feature>
<evidence type="ECO:0000256" key="3">
    <source>
        <dbReference type="ARBA" id="ARBA00022729"/>
    </source>
</evidence>
<feature type="compositionally biased region" description="Polar residues" evidence="9">
    <location>
        <begin position="2392"/>
        <end position="2405"/>
    </location>
</feature>
<dbReference type="InterPro" id="IPR058753">
    <property type="entry name" value="TIL_OTOGL_Mucin"/>
</dbReference>
<keyword evidence="5" id="KW-0186">Copper</keyword>
<feature type="region of interest" description="Disordered" evidence="9">
    <location>
        <begin position="4570"/>
        <end position="4593"/>
    </location>
</feature>
<feature type="compositionally biased region" description="Basic residues" evidence="9">
    <location>
        <begin position="3886"/>
        <end position="3901"/>
    </location>
</feature>
<feature type="compositionally biased region" description="Polar residues" evidence="9">
    <location>
        <begin position="4570"/>
        <end position="4579"/>
    </location>
</feature>
<evidence type="ECO:0000256" key="5">
    <source>
        <dbReference type="ARBA" id="ARBA00023008"/>
    </source>
</evidence>
<organism evidence="13 14">
    <name type="scientific">Podarcis lilfordi</name>
    <name type="common">Lilford's wall lizard</name>
    <dbReference type="NCBI Taxonomy" id="74358"/>
    <lineage>
        <taxon>Eukaryota</taxon>
        <taxon>Metazoa</taxon>
        <taxon>Chordata</taxon>
        <taxon>Craniata</taxon>
        <taxon>Vertebrata</taxon>
        <taxon>Euteleostomi</taxon>
        <taxon>Lepidosauria</taxon>
        <taxon>Squamata</taxon>
        <taxon>Bifurcata</taxon>
        <taxon>Unidentata</taxon>
        <taxon>Episquamata</taxon>
        <taxon>Laterata</taxon>
        <taxon>Lacertibaenia</taxon>
        <taxon>Lacertidae</taxon>
        <taxon>Podarcis</taxon>
    </lineage>
</organism>
<dbReference type="SMART" id="SM00041">
    <property type="entry name" value="CT"/>
    <property type="match status" value="1"/>
</dbReference>
<feature type="domain" description="VWFD" evidence="12">
    <location>
        <begin position="5641"/>
        <end position="5826"/>
    </location>
</feature>
<feature type="compositionally biased region" description="Polar residues" evidence="9">
    <location>
        <begin position="3710"/>
        <end position="3719"/>
    </location>
</feature>
<dbReference type="PROSITE" id="PS01225">
    <property type="entry name" value="CTCK_2"/>
    <property type="match status" value="1"/>
</dbReference>
<feature type="region of interest" description="Disordered" evidence="9">
    <location>
        <begin position="5830"/>
        <end position="5850"/>
    </location>
</feature>
<feature type="compositionally biased region" description="Polar residues" evidence="9">
    <location>
        <begin position="4275"/>
        <end position="4284"/>
    </location>
</feature>
<evidence type="ECO:0000256" key="1">
    <source>
        <dbReference type="ARBA" id="ARBA00004613"/>
    </source>
</evidence>
<feature type="compositionally biased region" description="Low complexity" evidence="9">
    <location>
        <begin position="4446"/>
        <end position="4549"/>
    </location>
</feature>
<comment type="subcellular location">
    <subcellularLocation>
        <location evidence="1">Secreted</location>
    </subcellularLocation>
</comment>
<evidence type="ECO:0000259" key="12">
    <source>
        <dbReference type="PROSITE" id="PS51233"/>
    </source>
</evidence>
<feature type="compositionally biased region" description="Low complexity" evidence="9">
    <location>
        <begin position="2132"/>
        <end position="2177"/>
    </location>
</feature>
<evidence type="ECO:0000259" key="10">
    <source>
        <dbReference type="PROSITE" id="PS01225"/>
    </source>
</evidence>
<feature type="compositionally biased region" description="Low complexity" evidence="9">
    <location>
        <begin position="2406"/>
        <end position="2509"/>
    </location>
</feature>
<feature type="disulfide bond" evidence="8">
    <location>
        <begin position="6251"/>
        <end position="6300"/>
    </location>
</feature>
<dbReference type="FunFam" id="2.10.25.10:FF:000153">
    <property type="entry name" value="MUC5B isoform 1"/>
    <property type="match status" value="1"/>
</dbReference>
<evidence type="ECO:0000256" key="7">
    <source>
        <dbReference type="ARBA" id="ARBA00023180"/>
    </source>
</evidence>
<feature type="region of interest" description="Disordered" evidence="9">
    <location>
        <begin position="1528"/>
        <end position="1645"/>
    </location>
</feature>
<dbReference type="Proteomes" id="UP001178461">
    <property type="component" value="Chromosome 1"/>
</dbReference>
<feature type="region of interest" description="Disordered" evidence="9">
    <location>
        <begin position="5529"/>
        <end position="5558"/>
    </location>
</feature>
<dbReference type="GO" id="GO:0031012">
    <property type="term" value="C:extracellular matrix"/>
    <property type="evidence" value="ECO:0007669"/>
    <property type="project" value="TreeGrafter"/>
</dbReference>
<feature type="region of interest" description="Disordered" evidence="9">
    <location>
        <begin position="2118"/>
        <end position="2186"/>
    </location>
</feature>
<feature type="region of interest" description="Disordered" evidence="9">
    <location>
        <begin position="3277"/>
        <end position="3394"/>
    </location>
</feature>
<feature type="compositionally biased region" description="Low complexity" evidence="9">
    <location>
        <begin position="5837"/>
        <end position="5846"/>
    </location>
</feature>
<name>A0AA35JNG1_9SAUR</name>
<dbReference type="GO" id="GO:0005615">
    <property type="term" value="C:extracellular space"/>
    <property type="evidence" value="ECO:0007669"/>
    <property type="project" value="TreeGrafter"/>
</dbReference>
<dbReference type="PROSITE" id="PS01208">
    <property type="entry name" value="VWFC_1"/>
    <property type="match status" value="2"/>
</dbReference>
<feature type="region of interest" description="Disordered" evidence="9">
    <location>
        <begin position="1823"/>
        <end position="1940"/>
    </location>
</feature>
<gene>
    <name evidence="13" type="ORF">PODLI_1B035761</name>
</gene>
<feature type="compositionally biased region" description="Low complexity" evidence="9">
    <location>
        <begin position="4580"/>
        <end position="4593"/>
    </location>
</feature>
<evidence type="ECO:0000256" key="6">
    <source>
        <dbReference type="ARBA" id="ARBA00023157"/>
    </source>
</evidence>
<feature type="compositionally biased region" description="Low complexity" evidence="9">
    <location>
        <begin position="2540"/>
        <end position="2553"/>
    </location>
</feature>
<feature type="region of interest" description="Disordered" evidence="9">
    <location>
        <begin position="2825"/>
        <end position="2848"/>
    </location>
</feature>
<feature type="compositionally biased region" description="Low complexity" evidence="9">
    <location>
        <begin position="1971"/>
        <end position="1984"/>
    </location>
</feature>
<proteinExistence type="predicted"/>
<dbReference type="SMART" id="SM00215">
    <property type="entry name" value="VWC_out"/>
    <property type="match status" value="2"/>
</dbReference>
<feature type="domain" description="VWFD" evidence="12">
    <location>
        <begin position="25"/>
        <end position="195"/>
    </location>
</feature>
<feature type="compositionally biased region" description="Polar residues" evidence="9">
    <location>
        <begin position="3415"/>
        <end position="3424"/>
    </location>
</feature>
<feature type="region of interest" description="Disordered" evidence="9">
    <location>
        <begin position="2530"/>
        <end position="2553"/>
    </location>
</feature>
<evidence type="ECO:0000256" key="2">
    <source>
        <dbReference type="ARBA" id="ARBA00022525"/>
    </source>
</evidence>
<feature type="disulfide bond" evidence="8">
    <location>
        <begin position="6266"/>
        <end position="6318"/>
    </location>
</feature>
<feature type="compositionally biased region" description="Polar residues" evidence="9">
    <location>
        <begin position="1666"/>
        <end position="1675"/>
    </location>
</feature>
<sequence>MDKVKKQMNRWVDDSTAFNSAHNGQVCSTWGQFHYKTFDGDIYYFPGTCNYVFASHCNAAYEDFNIQIRRTMVKDIPTISSVTMRLDGTDFEMQKDAIVVNGERVQLPYTGSGFVIEKFTIYVRVIVKLGLTLLWNEKDSLMLELDKKYANQTCGLCGDFNGIPQYNEFFSNGAEITTLQFGNMQKMNGPTEECEDPTPVSLSNCTDEFELCQHVLTGSSFFQCNAVVGVNDYIESCVQDLCLCKQEDITSCLCDTFAEYSRQCAHAGGEPQNWRSPDLCPMECSSNMQYQECESPCTDTCSNSERSQLCEDHCVDGCFCPPGTVYDDIDNAGCIPHEQCSCVYNGKSYAPGTTYSDNCRSCSCIGGQWNCIELPCPGICSVEGGSHISTFDKKRYNVHGDCVYVLSKANDTFSVLGELRKCGLTETETCLKMVALNINGDQTVIAALNLIRMVSSLSVANVTIFRPSSFFITVHTNIGLQLVIQLVPTMQLYIHVDPSFKGRTCGLCGNFDKRQMDDFTAISGVVEGTASAFANTWKTQAACPNIKQSFEDPCTLSIENEKYARHWCGLLTDSEGPFAKCHASVNPASYHTNCMFDTCNCERSEDCMCAALSSYVRACAAEKVELPGWRTNVCSRYTTSCPKSLNYSYSISSCQPTCRSLSEPDVTCNVKFVPVDGCTCESGTYMDDYGKCVPANKCPCYYKGTSILSGEVLHDVGVLCTCSQGKLNCIGDGDTKQVCIAPMVYFNCRNATAGQTGAECQKSCQTLDMHCCVSGCMCPAGLVSDGKGGCIAMEECPCIHNDATYQPGEKIKVNCNTCVCKNRMWECTKDRCLGTCAVYGDGHYITFDDKRYIFNGKCEYTLVQDHCGQNNSASGTFRVITENVPCGTTGTTCSKSIKVFFGNYDLILSEERHELIQRGDGGQVPYKIRYMGMYLVIEANNGLILLWDKKTSVFIKLRDDFKGQVCGLCGNYDGNGMNDFTTRSQSVVSDVLEFGNSWKVSPTCPEAKCTKDPCFKNPYRKSWAQKQCSIINSKAFAACHSQVEPTRYYEACVTDSCACDMGGDCECFCTAVAAYAQACSEFGVCISWRTPSFCPMFCDYYNDERECEWHYKPCGAPCMKTCRNPSGRCHYQLPGLEGCYPHCPADRPYFNEDEMTCVDVCGCYDDQGNYHPLGKTFDSRKTCQACTCTSRGIECNYDAKACYCYYEGKTYIYKDVIYNTTDGLGWCMIATCDVNGTIHRELFRCGGTTTIPPTVSTTTPSQAESTTAQTTVCVHRTCEWTEWYDVSYPKFGRDNGDYETPEKIRDRGNKVCKMPDEVECRAQRFPNESIETLGQKVQCSKSNGLICNNKDQTPPICLNFEIRFLCCLYTPCGASTTPATPEITTAGSRTTSKVTGGITTTLTPLVTTTAGSITTGCQPKCQWTSWFSFHTPSSDPGDGDREDIKSIQASGGTICEHPQEVECRGVDYPELSASELGQNMICDINTGLLCENAKQTGKYKICYDYEMRALCCDYKHCETTPAPLVTTSATTTEAPGSTVGKSTAPASSTGSAPPPVVHTTTESTTLVSTTPGVTTGKPTTTETPGSTAGKSTAPASSTGSTPPPVVFTTTESTTLVPTTPGVTTRKPTTTTHSTPLSTLPLTTPGSVSTAAVSTGVVPTVTATTLQSTPVSKPSSTIPTTGTTAQTPPGLLTTTTTLAPLVTTTPGSTTTGCQPKCQWTSWFSFHTPSSDPGDGDREDIKSIQASGGTICEHPQEVECRGVDYPELSASELGQNMICDINTGLLCENAKQTGKYKICYDYEMRALCCDYKHCETTPAPLVTTSATTTEAPGSTVGKSTAPASSTGSTPPPVVHTTTESTTLVSTTPGVTTGKPTTTETPGSTAGKSTAPASSTGSTPPPVVFTTTESTTLVPTTPGVTTRKPTTTTHSTPLSTLPLTTPGSVSTAAVSTGVVPTVTATTLQSTPVSKPSSTIPTTGTTAQTPPGLLTTTTTLAPLVTTTPGSTTTGCQPKCQWTSWFSFHTPSSDPGDGDREDIKSIQASGGTICEHPQEVECRGVDYPELSASELGQNMICDINTGLLCENAKQTGKYKICYDYEMRALCCDYKHCETTPAPLVTTSATTTEAPGSTVGKSTAPASSTGSTPPPVVHTTTESTTLVSTTPGVTTGKPTTTETPGSTAGKSTAPASSHGLYATSRCIHHHRKHHPCSNNSRSYNKKANHHHPLNAAFHPPTPQHQAHGPHCDSHNTPVHSCFQAFLNNTHHWDHCTNPSRPADHNNHPGSPCYHYARKHHYRFHTPSSDPGDGDREDIKSIQASGGTICEHPQEVECRGVDYPELSASELGQNMICDINTGLLCENAKQTGKYKICYDYEMRALCCDYKHCETTPAPLVTTSATTTEAPGSTVGKSTAPASSTGSTPPPVVHTTTESTTLVSTTPGVTTGKPTTTETPGSTAGKSTAPASSTGSTPPPVVFTTTESTTLVPTTPGVTTRKPTTTTHSTPLSTLPLTTPGSVSTAAVSTGVVPTVTATTLQSTPVSKPSSTIPTTGTTAQTPPGLLTTTTTLAPLVTTTPGSTTTGCQPKCQWTSWFSFHTPSSDPGDGDREDIKSIQASGGTICEHPQEVECRGVDYPELSASELGQNMICDINTGLLCENAKQTGKYKICYDYEMRALCCDYKHCETTPAPLVTTSATTTEAPGSTVGKSTAPASSTGSTPPPVVHTTTESTTLVSTTPGVTTGKPTTTETPGSTAGKSTAPASSTGSTPPPVVFTTTESTTLVPTTPGVTTRKPTTTTHSTPLSTLPLTTPGSVSTAAVSTGVVPTVTATTLQSTPVSKPSSTIPTTGTTAQTPPGLLTTTTTLAPLVTTTPGSTTTGCQPKCQWTSWFSFHTPSSDPGDGDREDIKSIQASGGTICEHPQEVECRGVDYPELSASELGQNMICDINTGLLCENAKQTGKYKICYDYEMRALCCDYKHCETTPAPLVTTSATTTEAPGSTVGKSTAPASSTGSTPPPVVHTTTESTTLVSTTPGVTTGKPTTTETPGSTAGKSTAPASSTGSTPPPVVFTTTESTTLVPTTPGVTTRKPTTTTHSTPLSTLPLTTPGSVSTAAVSTGVVPTVTATTLQSTPVSKPSSTIPTTGTTAQTPPGLLTTTTTLAPLVTTTPGSTTTGCQPKCQWTSWFSFHTPSSDPGDGDREDIKSIQASGGTICEHPQEVECRGVDYPELSASELGQNMICDINTGLLCENAKQTGKYKICYDYEMRALCCDYKHCETTPAPLVTTSATTTEAPGSTVGKSTAPASSTGSTPPPVVHTTTESTTLVSTTPGVTTGKPTTTETPGSTAGKSTAPASSTGSTPPPVVFTTTESTTLVPTTPGVTTRKPTTTTHSTPLSTLPLTTPGSVSTAAVSTGVVPTVTATTLQSTPVSKPSSTIPTTGTTAQTPPGLLTTTTTLAPLVTTTPGSTTTGCQPKCQWTSWFSFHTPSSDPGDGDREDIKSIQASGGTICEHPQEVECRGVDYPELSASELGQNMICDINTGLLCENAKQTGKYKICYDYEMRALCCDYKHCETTPAPLVTTSATTTEAPGSTVGKSTAPASSTGSTPPPVVHTTTESTTLVSTTPGVTTGKPTTTETPGSTAGKSTAPASSTGSTPPPVVFTTTESTTLVPTTPGVTTRKPTTTTHSTPLSTLPLTTPGSVSTAAVSTGVVPTVTATTLQSTPVSKPSSTIPTTGTTAQTPPGLLTTTTTLAPLVTTTPGSTTTGCQPKCQWTSWFSFHTPSSDPGDGDREDIKSIQASGGTICEHPQEVECRGVDYPELSASELGQNMICDINTGLLCENAKQTGKYKICYDYEMRALCCDYKHCETTPAPLVTTSATTTEAPGSTHHPCFHNTRSNHRKANNHRNTRQHGRQEHGSSILHGLYATSRCIHHHRKHHPCSNNSRSYNKKANHHHPLNAAFHPPSHNTRLSQHCCRLHWSGPHCDSHNTPVHSCFQAFLNNTHHRDHCTNPSRPADHNNHPGSLVTTTPGSTTTGCQPKCQWTSWFSFHTPSSDPGDGDREDIKSIQASGGTICEHPQEVECRGVDYPELSASELGQNMICDINTGLLCENAKQTGKYKICYDYEMRALCCDYKHCETTPAPLVTTSATTTEAPGSTVGKSTAPASSTGSTPPPVVHTTTESTTLVSTTPGVTTGKPTTTETPGSTAGKSTAPASSTGSTPPPVVFTTTESTTLVPTTPGVTTRKPTTTTHSTPLSTLPLTTPGSVSTAAVSTGVVPTVTATTLQSTPVSKPSSTIPTTGTTAQTPPGLLTTTTTLAPLVTTTPGSTTTGCQPKCQWTSWFSFHTPSSDPGDGDREDIKSIQASGGTICEHPQEVECRGVDYPELSASELGQNMICDINTGLLCENAKQTGKYKICYDYEMRALCCDYKHCETTPAPLVTTSATTTEAPGSTVGKSTAPASSTGSTPPPVVHTTTESTTLVSTTPGVTTGKPTTTETPGSTAGKSTAPASSTGSTPPPVVFTTTESTTLVPTTPGVTTRKPTTTTHSTPLSTLPLTTPGSVSTAAVSTGVVPTVTATTLQSTPVSKPSSTIPTTGTTAQTPPGLLTTTTTLAPLVTTTPGSTTTGCQPKCQWTSWFSFHTPSSDPGDGDREDIKSIQASGGTICEHPQEVECRGVDYPELSASELGQNMICDINTGLLCENAKQTGKYKICYDYEMRALCCDYKHCETTPAPLVTTSATTTEAPGSTHHPCFHNTRSNHRKANNHRNTRQHGRQEHGSSILHGLYATSRCIHHHRKHHPCSNNSRSYNKKANHHHPLNAASTLPLTTPGSVSTAAVSTGVVPTVTATTLQSTPVSKPSSTIPTTGTTAQTPPGLLTTTTTLAPLVTTTPGSTTTGCQPKCQWTSWFSFHTPSSDPGDGDREDIKSIQASGGTICEHPQKVECRGVDYPELSASELGQNMICDINTGLLCENAKQTGKYKICYDYEMRALCCDYKHCETTPAPLVTTSATTTEAPGSTVGKSTAPASSTGSTPPPVVHTTTESTTLVSTTPGVTTGKPTTTETPGSTAGKSTAPASSTGSTPPPVVFTTTESTTLVPTTPGVTTRKPTTTTHSTPLSTLPLTTPGSVSTAAVSTGVVPTVTATTLQSTPVSKPSSTIPTTGTTAQTPPGLLTTTTTLAPLVTTTLESTSTVCLPKCNWTAWYDLHRPTSSPDDGDIENFETIRKAGGNICKHPQDIECRAENHPDVSLYLLGQEVQCNLHVGLLCENSKQTDKMCYNFQVRYQCCEYKPCHPSTTPLSTPAASTTETPGSTAGKSTAPASSTGSTPPPIVFTTTESTTLVSTTPGVTTGKPTTTETPGSTAGKSTTPSSSTASTPPPIVVTTTQGTTLVSTTAGITTGKPMTTIPFSTPGSVSTPSITSGVASTVSTTSLPSTHVSKPVSTISTTGITVETATVPTRVPFSTKPLVVVTTAATSTSIPSTTGTTTVTLSRTTPCFCRVPGFSKGLFSPGDVIYNRTDSSGCSFYAVCNRSCEIEVFQGPCPSTTPSHPSTPSVTTAGTQPSPSPTTVVPSTRVYTTAAVSTPTTPVTGCPDIDPPRKTNETWMFNNCTVATCEGNNKIVLKPQPPVEKTVCVSGLPPIKIVDKDGCVERYECECICTGWDANYLTFDGTYYTFYDNCTYILVKEIVNIHGNLSVLLDNYFCDVTNNQPCSRAIIVNYNSMEVVLSSEVHEGVRINKIFFNHEPVNGDFTKYGISVTSTGTVMSVEIPALQAFISFNGLTFSVKLPFDLFQHNTEGQCGVCSNDKTDDCRLPNGHEASSCSEMASYWKTYDKNKPHCYGVPTTSPPTTTPHEPRTTTPAPTPCTTPSPLCELIVSDVFEECHKVLPPRIYYEDCLLEACQSSNDSVPCYNLEIYASLCIAKGVCTDWRNMTLGKCPYHCPKDKVYNACGPIHPVTCDDGPTKDTSEHVAEGCFCPEDKILFNTYTDICVKTCGCVGPDGLPKPPGSSWKSNCQECICDPLTESVQCKPQTCVSSEPPKCEKEGFVPVPVLTPKDPCCPELQCKCNTTTCSNEKKPCELGYEATPVLLDGDCCVSFPCIPIPDVCLVNGTLYRAEMPVPSKPCETCVCSSEKDPDSNTNLVKCQPVTCDKDCQEGYEYQVEAGECCGKCVQNACIINMNETTEILQPGDIWPPGGNNCSYYECEQMNDTFILVQSKRKCPIIHPEECESHELELTPDGCCETCKPKTNDCKVHKNQTLIRHSECISSEVVELTYCEGACPSSSKYSSEANTMQRECTCCQELKSHRRKVTLTCQDGKIIDYDYIYVDECQCMTACIPQSKI</sequence>
<keyword evidence="14" id="KW-1185">Reference proteome</keyword>
<dbReference type="Pfam" id="PF08742">
    <property type="entry name" value="C8"/>
    <property type="match status" value="4"/>
</dbReference>
<feature type="region of interest" description="Disordered" evidence="9">
    <location>
        <begin position="3572"/>
        <end position="3689"/>
    </location>
</feature>
<comment type="caution">
    <text evidence="8">Lacks conserved residue(s) required for the propagation of feature annotation.</text>
</comment>
<feature type="compositionally biased region" description="Low complexity" evidence="9">
    <location>
        <begin position="2835"/>
        <end position="2848"/>
    </location>
</feature>
<feature type="region of interest" description="Disordered" evidence="9">
    <location>
        <begin position="1666"/>
        <end position="1689"/>
    </location>
</feature>
<feature type="compositionally biased region" description="Polar residues" evidence="9">
    <location>
        <begin position="1823"/>
        <end position="1836"/>
    </location>
</feature>
<feature type="compositionally biased region" description="Polar residues" evidence="9">
    <location>
        <begin position="4432"/>
        <end position="4445"/>
    </location>
</feature>
<feature type="compositionally biased region" description="Polar residues" evidence="9">
    <location>
        <begin position="2687"/>
        <end position="2700"/>
    </location>
</feature>
<feature type="compositionally biased region" description="Polar residues" evidence="9">
    <location>
        <begin position="1528"/>
        <end position="1541"/>
    </location>
</feature>
<feature type="domain" description="CTCK" evidence="10">
    <location>
        <begin position="6230"/>
        <end position="6323"/>
    </location>
</feature>
<dbReference type="InterPro" id="IPR001007">
    <property type="entry name" value="VWF_dom"/>
</dbReference>
<dbReference type="Pfam" id="PF13330">
    <property type="entry name" value="Mucin2_WxxW"/>
    <property type="match status" value="15"/>
</dbReference>
<feature type="compositionally biased region" description="Low complexity" evidence="9">
    <location>
        <begin position="3291"/>
        <end position="3394"/>
    </location>
</feature>
<dbReference type="Pfam" id="PF00094">
    <property type="entry name" value="VWD"/>
    <property type="match status" value="4"/>
</dbReference>
<feature type="compositionally biased region" description="Low complexity" evidence="9">
    <location>
        <begin position="3130"/>
        <end position="3143"/>
    </location>
</feature>
<dbReference type="InterPro" id="IPR006207">
    <property type="entry name" value="Cys_knot_C"/>
</dbReference>
<dbReference type="InterPro" id="IPR036084">
    <property type="entry name" value="Ser_inhib-like_sf"/>
</dbReference>
<feature type="compositionally biased region" description="Polar residues" evidence="9">
    <location>
        <begin position="4840"/>
        <end position="4849"/>
    </location>
</feature>
<feature type="compositionally biased region" description="Low complexity" evidence="9">
    <location>
        <begin position="1676"/>
        <end position="1689"/>
    </location>
</feature>
<feature type="compositionally biased region" description="Low complexity" evidence="9">
    <location>
        <begin position="3720"/>
        <end position="3733"/>
    </location>
</feature>
<evidence type="ECO:0000256" key="9">
    <source>
        <dbReference type="SAM" id="MobiDB-lite"/>
    </source>
</evidence>
<feature type="region of interest" description="Disordered" evidence="9">
    <location>
        <begin position="4275"/>
        <end position="4298"/>
    </location>
</feature>
<evidence type="ECO:0000256" key="8">
    <source>
        <dbReference type="PROSITE-ProRule" id="PRU00039"/>
    </source>
</evidence>
<dbReference type="Gene3D" id="2.10.25.10">
    <property type="entry name" value="Laminin"/>
    <property type="match status" value="3"/>
</dbReference>
<keyword evidence="4" id="KW-0677">Repeat</keyword>
<feature type="compositionally biased region" description="Polar residues" evidence="9">
    <location>
        <begin position="2825"/>
        <end position="2834"/>
    </location>
</feature>
<feature type="region of interest" description="Disordered" evidence="9">
    <location>
        <begin position="1961"/>
        <end position="1984"/>
    </location>
</feature>
<dbReference type="Pfam" id="PF01826">
    <property type="entry name" value="TIL"/>
    <property type="match status" value="2"/>
</dbReference>
<dbReference type="PROSITE" id="PS50184">
    <property type="entry name" value="VWFC_2"/>
    <property type="match status" value="2"/>
</dbReference>
<feature type="compositionally biased region" description="Low complexity" evidence="9">
    <location>
        <begin position="2701"/>
        <end position="2804"/>
    </location>
</feature>
<feature type="region of interest" description="Disordered" evidence="9">
    <location>
        <begin position="2687"/>
        <end position="2804"/>
    </location>
</feature>
<dbReference type="PANTHER" id="PTHR11339:SF408">
    <property type="entry name" value="MUCIN-5B"/>
    <property type="match status" value="1"/>
</dbReference>
<feature type="compositionally biased region" description="Polar residues" evidence="9">
    <location>
        <begin position="2530"/>
        <end position="2539"/>
    </location>
</feature>
<feature type="compositionally biased region" description="Polar residues" evidence="9">
    <location>
        <begin position="1961"/>
        <end position="1970"/>
    </location>
</feature>
<feature type="domain" description="VWFC" evidence="11">
    <location>
        <begin position="5982"/>
        <end position="6051"/>
    </location>
</feature>
<feature type="compositionally biased region" description="Low complexity" evidence="9">
    <location>
        <begin position="5321"/>
        <end position="5369"/>
    </location>
</feature>
<feature type="compositionally biased region" description="Polar residues" evidence="9">
    <location>
        <begin position="3120"/>
        <end position="3129"/>
    </location>
</feature>
<feature type="compositionally biased region" description="Polar residues" evidence="9">
    <location>
        <begin position="3277"/>
        <end position="3290"/>
    </location>
</feature>
<dbReference type="Pfam" id="PF25962">
    <property type="entry name" value="TIL_OTOGL_Mucin"/>
    <property type="match status" value="1"/>
</dbReference>
<feature type="compositionally biased region" description="Low complexity" evidence="9">
    <location>
        <begin position="5011"/>
        <end position="5114"/>
    </location>
</feature>
<evidence type="ECO:0000256" key="4">
    <source>
        <dbReference type="ARBA" id="ARBA00022737"/>
    </source>
</evidence>
<dbReference type="SUPFAM" id="SSF57567">
    <property type="entry name" value="Serine protease inhibitors"/>
    <property type="match status" value="4"/>
</dbReference>
<dbReference type="PANTHER" id="PTHR11339">
    <property type="entry name" value="EXTRACELLULAR MATRIX GLYCOPROTEIN RELATED"/>
    <property type="match status" value="1"/>
</dbReference>
<dbReference type="InterPro" id="IPR025155">
    <property type="entry name" value="WxxW_domain"/>
</dbReference>
<feature type="compositionally biased region" description="Polar residues" evidence="9">
    <location>
        <begin position="4997"/>
        <end position="5010"/>
    </location>
</feature>
<feature type="region of interest" description="Disordered" evidence="9">
    <location>
        <begin position="4137"/>
        <end position="4254"/>
    </location>
</feature>
<keyword evidence="2" id="KW-0964">Secreted</keyword>
<dbReference type="CDD" id="cd19941">
    <property type="entry name" value="TIL"/>
    <property type="match status" value="3"/>
</dbReference>
<feature type="region of interest" description="Disordered" evidence="9">
    <location>
        <begin position="5282"/>
        <end position="5369"/>
    </location>
</feature>
<feature type="compositionally biased region" description="Polar residues" evidence="9">
    <location>
        <begin position="2118"/>
        <end position="2131"/>
    </location>
</feature>
<feature type="region of interest" description="Disordered" evidence="9">
    <location>
        <begin position="3120"/>
        <end position="3143"/>
    </location>
</feature>
<feature type="region of interest" description="Disordered" evidence="9">
    <location>
        <begin position="4432"/>
        <end position="4549"/>
    </location>
</feature>
<feature type="disulfide bond" evidence="8">
    <location>
        <begin position="6262"/>
        <end position="6316"/>
    </location>
</feature>
<feature type="compositionally biased region" description="Polar residues" evidence="9">
    <location>
        <begin position="4137"/>
        <end position="4150"/>
    </location>
</feature>
<feature type="compositionally biased region" description="Low complexity" evidence="9">
    <location>
        <begin position="3586"/>
        <end position="3689"/>
    </location>
</feature>
<feature type="region of interest" description="Disordered" evidence="9">
    <location>
        <begin position="2392"/>
        <end position="2509"/>
    </location>
</feature>
<evidence type="ECO:0000313" key="14">
    <source>
        <dbReference type="Proteomes" id="UP001178461"/>
    </source>
</evidence>